<name>A0ABY4C957_9BACT</name>
<keyword evidence="2" id="KW-1185">Reference proteome</keyword>
<proteinExistence type="predicted"/>
<accession>A0ABY4C957</accession>
<evidence type="ECO:0000313" key="1">
    <source>
        <dbReference type="EMBL" id="UOF00196.1"/>
    </source>
</evidence>
<sequence>MTVIVQGPRKNPKAKNTVDSVQIDISNYPEEPGKVRDEVITTNQGTIEVDYVPQAP</sequence>
<evidence type="ECO:0000313" key="2">
    <source>
        <dbReference type="Proteomes" id="UP000830116"/>
    </source>
</evidence>
<organism evidence="1 2">
    <name type="scientific">Bdellovibrio reynosensis</name>
    <dbReference type="NCBI Taxonomy" id="2835041"/>
    <lineage>
        <taxon>Bacteria</taxon>
        <taxon>Pseudomonadati</taxon>
        <taxon>Bdellovibrionota</taxon>
        <taxon>Bdellovibrionia</taxon>
        <taxon>Bdellovibrionales</taxon>
        <taxon>Pseudobdellovibrionaceae</taxon>
        <taxon>Bdellovibrio</taxon>
    </lineage>
</organism>
<reference evidence="1" key="1">
    <citation type="submission" date="2022-03" db="EMBL/GenBank/DDBJ databases">
        <title>Genome Identification and Characterization of new species Bdellovibrio reynosense LBG001 sp. nov. from a Mexico soil sample.</title>
        <authorList>
            <person name="Camilli A."/>
            <person name="Ajao Y."/>
            <person name="Guo X."/>
        </authorList>
    </citation>
    <scope>NUCLEOTIDE SEQUENCE</scope>
    <source>
        <strain evidence="1">LBG001</strain>
    </source>
</reference>
<dbReference type="EMBL" id="CP093442">
    <property type="protein sequence ID" value="UOF00196.1"/>
    <property type="molecule type" value="Genomic_DNA"/>
</dbReference>
<protein>
    <submittedName>
        <fullName evidence="1">Uncharacterized protein</fullName>
    </submittedName>
</protein>
<dbReference type="Proteomes" id="UP000830116">
    <property type="component" value="Chromosome"/>
</dbReference>
<gene>
    <name evidence="1" type="ORF">MNR06_10830</name>
</gene>
<dbReference type="RefSeq" id="WP_243535925.1">
    <property type="nucleotide sequence ID" value="NZ_CP093442.1"/>
</dbReference>